<evidence type="ECO:0000313" key="2">
    <source>
        <dbReference type="Proteomes" id="UP000185491"/>
    </source>
</evidence>
<dbReference type="KEGG" id="cpho:CPHO_05040"/>
<dbReference type="OrthoDB" id="3215033at2"/>
<name>A0A1L7D2L0_9CORY</name>
<proteinExistence type="predicted"/>
<protein>
    <recommendedName>
        <fullName evidence="3">DUF3046 domain-containing protein</fullName>
    </recommendedName>
</protein>
<reference evidence="1 2" key="1">
    <citation type="submission" date="2014-08" db="EMBL/GenBank/DDBJ databases">
        <title>Complete genome sequence of Corynebacterium phocae M408/89/1(T)(=DSM 44612(T)), isolated from the common seal (Phoca vitulina).</title>
        <authorList>
            <person name="Ruckert C."/>
            <person name="Albersmeier A."/>
            <person name="Winkler A."/>
            <person name="Kalinowski J."/>
        </authorList>
    </citation>
    <scope>NUCLEOTIDE SEQUENCE [LARGE SCALE GENOMIC DNA]</scope>
    <source>
        <strain evidence="1 2">M408/89/1</strain>
    </source>
</reference>
<dbReference type="EMBL" id="CP009249">
    <property type="protein sequence ID" value="APT92364.1"/>
    <property type="molecule type" value="Genomic_DNA"/>
</dbReference>
<accession>A0A1L7D2L0</accession>
<sequence>MRLTEYQRLIRDEFGTQKAGWVSHSHVVSRLGDTPDNLIERGVDPGKVWEGLCDDFEVPQVRRLGNDVQDGQAPVGREYTRRT</sequence>
<dbReference type="AlphaFoldDB" id="A0A1L7D2L0"/>
<dbReference type="STRING" id="161895.CPHO_05040"/>
<evidence type="ECO:0008006" key="3">
    <source>
        <dbReference type="Google" id="ProtNLM"/>
    </source>
</evidence>
<gene>
    <name evidence="1" type="ORF">CPHO_05040</name>
</gene>
<dbReference type="RefSeq" id="WP_075733749.1">
    <property type="nucleotide sequence ID" value="NZ_CP009249.1"/>
</dbReference>
<evidence type="ECO:0000313" key="1">
    <source>
        <dbReference type="EMBL" id="APT92364.1"/>
    </source>
</evidence>
<dbReference type="InterPro" id="IPR021408">
    <property type="entry name" value="DUF3046"/>
</dbReference>
<dbReference type="Pfam" id="PF11248">
    <property type="entry name" value="DUF3046"/>
    <property type="match status" value="1"/>
</dbReference>
<organism evidence="1 2">
    <name type="scientific">Corynebacterium phocae</name>
    <dbReference type="NCBI Taxonomy" id="161895"/>
    <lineage>
        <taxon>Bacteria</taxon>
        <taxon>Bacillati</taxon>
        <taxon>Actinomycetota</taxon>
        <taxon>Actinomycetes</taxon>
        <taxon>Mycobacteriales</taxon>
        <taxon>Corynebacteriaceae</taxon>
        <taxon>Corynebacterium</taxon>
    </lineage>
</organism>
<keyword evidence="2" id="KW-1185">Reference proteome</keyword>
<dbReference type="Proteomes" id="UP000185491">
    <property type="component" value="Chromosome"/>
</dbReference>